<accession>A0A9D4YH96</accession>
<keyword evidence="3" id="KW-1185">Reference proteome</keyword>
<evidence type="ECO:0000256" key="1">
    <source>
        <dbReference type="SAM" id="MobiDB-lite"/>
    </source>
</evidence>
<reference evidence="2 3" key="1">
    <citation type="journal article" date="2022" name="Nat. Genet.">
        <title>Improved pea reference genome and pan-genome highlight genomic features and evolutionary characteristics.</title>
        <authorList>
            <person name="Yang T."/>
            <person name="Liu R."/>
            <person name="Luo Y."/>
            <person name="Hu S."/>
            <person name="Wang D."/>
            <person name="Wang C."/>
            <person name="Pandey M.K."/>
            <person name="Ge S."/>
            <person name="Xu Q."/>
            <person name="Li N."/>
            <person name="Li G."/>
            <person name="Huang Y."/>
            <person name="Saxena R.K."/>
            <person name="Ji Y."/>
            <person name="Li M."/>
            <person name="Yan X."/>
            <person name="He Y."/>
            <person name="Liu Y."/>
            <person name="Wang X."/>
            <person name="Xiang C."/>
            <person name="Varshney R.K."/>
            <person name="Ding H."/>
            <person name="Gao S."/>
            <person name="Zong X."/>
        </authorList>
    </citation>
    <scope>NUCLEOTIDE SEQUENCE [LARGE SCALE GENOMIC DNA]</scope>
    <source>
        <strain evidence="2 3">cv. Zhongwan 6</strain>
    </source>
</reference>
<dbReference type="PANTHER" id="PTHR47188">
    <property type="entry name" value="PROTEIN TAR1"/>
    <property type="match status" value="1"/>
</dbReference>
<dbReference type="EMBL" id="JAMSHJ010000002">
    <property type="protein sequence ID" value="KAI5437560.1"/>
    <property type="molecule type" value="Genomic_DNA"/>
</dbReference>
<protein>
    <submittedName>
        <fullName evidence="2">Uncharacterized protein</fullName>
    </submittedName>
</protein>
<gene>
    <name evidence="2" type="ORF">KIW84_023610</name>
</gene>
<evidence type="ECO:0000313" key="3">
    <source>
        <dbReference type="Proteomes" id="UP001058974"/>
    </source>
</evidence>
<dbReference type="InterPro" id="IPR044792">
    <property type="entry name" value="TAR1"/>
</dbReference>
<proteinExistence type="predicted"/>
<sequence>MPREKALKGPFPIRPPTDTRRPTLAAGAAQAVHQQPTGSELGPPCPTLRANPFPDVTNPFCRLPLPTLFHRLEDVHLGDLMRSALTTAPSKLAPWVLQRPPRPPTRQGLALAPTAGPPKEFPLASPRSGIVHHLLGPNRYALTRTLHKRSGSIGGATHKRIPPIRFLAPYEFTRPLTHTHVSLLGPCFKMSRMGSQQADAKSTQVPKHAESACTAVHNRDDDISVTPKFRSIPNNLRFFD</sequence>
<organism evidence="2 3">
    <name type="scientific">Pisum sativum</name>
    <name type="common">Garden pea</name>
    <name type="synonym">Lathyrus oleraceus</name>
    <dbReference type="NCBI Taxonomy" id="3888"/>
    <lineage>
        <taxon>Eukaryota</taxon>
        <taxon>Viridiplantae</taxon>
        <taxon>Streptophyta</taxon>
        <taxon>Embryophyta</taxon>
        <taxon>Tracheophyta</taxon>
        <taxon>Spermatophyta</taxon>
        <taxon>Magnoliopsida</taxon>
        <taxon>eudicotyledons</taxon>
        <taxon>Gunneridae</taxon>
        <taxon>Pentapetalae</taxon>
        <taxon>rosids</taxon>
        <taxon>fabids</taxon>
        <taxon>Fabales</taxon>
        <taxon>Fabaceae</taxon>
        <taxon>Papilionoideae</taxon>
        <taxon>50 kb inversion clade</taxon>
        <taxon>NPAAA clade</taxon>
        <taxon>Hologalegina</taxon>
        <taxon>IRL clade</taxon>
        <taxon>Fabeae</taxon>
        <taxon>Lathyrus</taxon>
    </lineage>
</organism>
<comment type="caution">
    <text evidence="2">The sequence shown here is derived from an EMBL/GenBank/DDBJ whole genome shotgun (WGS) entry which is preliminary data.</text>
</comment>
<evidence type="ECO:0000313" key="2">
    <source>
        <dbReference type="EMBL" id="KAI5437560.1"/>
    </source>
</evidence>
<name>A0A9D4YH96_PEA</name>
<dbReference type="Proteomes" id="UP001058974">
    <property type="component" value="Chromosome 2"/>
</dbReference>
<dbReference type="AlphaFoldDB" id="A0A9D4YH96"/>
<dbReference type="Gramene" id="Psat02G0361000-T1">
    <property type="protein sequence ID" value="KAI5437560.1"/>
    <property type="gene ID" value="KIW84_023610"/>
</dbReference>
<feature type="region of interest" description="Disordered" evidence="1">
    <location>
        <begin position="1"/>
        <end position="40"/>
    </location>
</feature>
<dbReference type="PANTHER" id="PTHR47188:SF1">
    <property type="entry name" value="PROTEIN TAR1"/>
    <property type="match status" value="1"/>
</dbReference>
<dbReference type="GO" id="GO:0043457">
    <property type="term" value="P:regulation of cellular respiration"/>
    <property type="evidence" value="ECO:0007669"/>
    <property type="project" value="InterPro"/>
</dbReference>